<evidence type="ECO:0000313" key="2">
    <source>
        <dbReference type="Proteomes" id="UP000256601"/>
    </source>
</evidence>
<accession>A0A371C5I8</accession>
<dbReference type="EMBL" id="KZ858998">
    <property type="protein sequence ID" value="RDW25578.1"/>
    <property type="molecule type" value="Genomic_DNA"/>
</dbReference>
<dbReference type="InterPro" id="IPR036047">
    <property type="entry name" value="F-box-like_dom_sf"/>
</dbReference>
<dbReference type="AlphaFoldDB" id="A0A371C5I8"/>
<sequence length="617" mass="71021">MSMDTRKSDTKELSLVEIVDLVWTSTEEIGQDLKQKGERLSKHYAEQLEQALTTPVLAVPSTKEQCIEATRDLKHKYNKLVEELRPSRDSFQLSLNRHVALLKRVDQMSRQFSRKVRKQTEKDKFLGYQDRALDSLSFFFDRASRDDLDSETLQKCLQEMMEGQDEELREWYFMEELSRFGRHVTESLRPKPDVIIEDKVVSLSRRLELSPECISLVYSHCDLETCVSLRQVSSAWYKVFGQINHIWRSKMRERNPFIEPGDADMKSYADCVLVFVARLKWPTVSNLNDMEVSGEPAERNKVVGFELGLNEKLPSNFTGMMPFESGCTVACDHFFALAAWESQEFIRDLWDLSSRPKDEPYEVIGVGEHGTVIKYRDIEVTLPPSVRPEDIVPFTGHNTPVHLGTMIITVELLDGRMISIPRDDPHYEHGYIFNAPGARLFQIGNVHFARESPGLIHKKAVYRYRFADFESRKMIEYGAGRHVYPVAAYNGCIWWHLMAVPNSLVPTFVDLRTPEKIHFQPKRAICGVSAKLFEQSFRDRDTSQFVVSITDIGIQVVDLDRGVITEVTGPSDKPAARFFPGYWNGKFMARCMSEVVVQATTELVLQEHGVPEEEWRV</sequence>
<dbReference type="CDD" id="cd09917">
    <property type="entry name" value="F-box_SF"/>
    <property type="match status" value="1"/>
</dbReference>
<name>A0A371C5I8_YARLL</name>
<dbReference type="Proteomes" id="UP000256601">
    <property type="component" value="Unassembled WGS sequence"/>
</dbReference>
<protein>
    <recommendedName>
        <fullName evidence="3">F-box domain-containing protein</fullName>
    </recommendedName>
</protein>
<dbReference type="VEuPathDB" id="FungiDB:YALI1_E29263g"/>
<evidence type="ECO:0008006" key="3">
    <source>
        <dbReference type="Google" id="ProtNLM"/>
    </source>
</evidence>
<dbReference type="VEuPathDB" id="FungiDB:YALI0_E24585g"/>
<reference evidence="1 2" key="1">
    <citation type="submission" date="2018-07" db="EMBL/GenBank/DDBJ databases">
        <title>Draft Genome Assemblies for Five Robust Yarrowia lipolytica Strains Exhibiting High Lipid Production and Pentose Sugar Utilization and Sugar Alcohol Secretion from Undetoxified Lignocellulosic Biomass Hydrolysates.</title>
        <authorList>
            <consortium name="DOE Joint Genome Institute"/>
            <person name="Walker C."/>
            <person name="Ryu S."/>
            <person name="Na H."/>
            <person name="Zane M."/>
            <person name="LaButti K."/>
            <person name="Lipzen A."/>
            <person name="Haridas S."/>
            <person name="Barry K."/>
            <person name="Grigoriev I.V."/>
            <person name="Quarterman J."/>
            <person name="Slininger P."/>
            <person name="Dien B."/>
            <person name="Trinh C.T."/>
        </authorList>
    </citation>
    <scope>NUCLEOTIDE SEQUENCE [LARGE SCALE GENOMIC DNA]</scope>
    <source>
        <strain evidence="1 2">YB392</strain>
    </source>
</reference>
<proteinExistence type="predicted"/>
<dbReference type="SUPFAM" id="SSF81383">
    <property type="entry name" value="F-box domain"/>
    <property type="match status" value="1"/>
</dbReference>
<organism evidence="1 2">
    <name type="scientific">Yarrowia lipolytica</name>
    <name type="common">Candida lipolytica</name>
    <dbReference type="NCBI Taxonomy" id="4952"/>
    <lineage>
        <taxon>Eukaryota</taxon>
        <taxon>Fungi</taxon>
        <taxon>Dikarya</taxon>
        <taxon>Ascomycota</taxon>
        <taxon>Saccharomycotina</taxon>
        <taxon>Dipodascomycetes</taxon>
        <taxon>Dipodascales</taxon>
        <taxon>Dipodascales incertae sedis</taxon>
        <taxon>Yarrowia</taxon>
    </lineage>
</organism>
<gene>
    <name evidence="1" type="ORF">B0I71DRAFT_132296</name>
</gene>
<evidence type="ECO:0000313" key="1">
    <source>
        <dbReference type="EMBL" id="RDW25578.1"/>
    </source>
</evidence>